<accession>A0A845A717</accession>
<keyword evidence="3" id="KW-1185">Reference proteome</keyword>
<dbReference type="Proteomes" id="UP000460561">
    <property type="component" value="Unassembled WGS sequence"/>
</dbReference>
<dbReference type="Gene3D" id="3.30.70.2970">
    <property type="entry name" value="Protein of unknown function (DUF541), domain 2"/>
    <property type="match status" value="1"/>
</dbReference>
<dbReference type="PANTHER" id="PTHR34387">
    <property type="entry name" value="SLR1258 PROTEIN"/>
    <property type="match status" value="1"/>
</dbReference>
<feature type="chain" id="PRO_5032973018" evidence="1">
    <location>
        <begin position="21"/>
        <end position="237"/>
    </location>
</feature>
<evidence type="ECO:0000313" key="3">
    <source>
        <dbReference type="Proteomes" id="UP000460561"/>
    </source>
</evidence>
<keyword evidence="1" id="KW-0732">Signal</keyword>
<comment type="caution">
    <text evidence="2">The sequence shown here is derived from an EMBL/GenBank/DDBJ whole genome shotgun (WGS) entry which is preliminary data.</text>
</comment>
<dbReference type="InterPro" id="IPR007497">
    <property type="entry name" value="SIMPL/DUF541"/>
</dbReference>
<feature type="signal peptide" evidence="1">
    <location>
        <begin position="1"/>
        <end position="20"/>
    </location>
</feature>
<dbReference type="GO" id="GO:0006974">
    <property type="term" value="P:DNA damage response"/>
    <property type="evidence" value="ECO:0007669"/>
    <property type="project" value="TreeGrafter"/>
</dbReference>
<evidence type="ECO:0000256" key="1">
    <source>
        <dbReference type="SAM" id="SignalP"/>
    </source>
</evidence>
<dbReference type="PANTHER" id="PTHR34387:SF1">
    <property type="entry name" value="PERIPLASMIC IMMUNOGENIC PROTEIN"/>
    <property type="match status" value="1"/>
</dbReference>
<dbReference type="EMBL" id="WTYQ01000001">
    <property type="protein sequence ID" value="MXP24595.1"/>
    <property type="molecule type" value="Genomic_DNA"/>
</dbReference>
<dbReference type="InterPro" id="IPR052022">
    <property type="entry name" value="26kDa_periplasmic_antigen"/>
</dbReference>
<sequence>MFRYAIPLLAASAIASPAMAAEVQLQATGPVIELTVNETVKADPDIVNMSAGVTTEAPTAVEAMQQNAKAMTAVIKKIKALGIAERDIQTSGINLGARYDYDQQNSKQVFRGYQASNRVNIVLRDTKKIGQTLDALVASGATDLNGPNWSLENDQAAKAEARRNALNSAKAQAMEYAKWAGYPNIQLLEVSESISRSQPMMSDRIMATAHAVAESTPVQPGMVETGVTVSVKYQMVK</sequence>
<reference evidence="2 3" key="1">
    <citation type="submission" date="2019-12" db="EMBL/GenBank/DDBJ databases">
        <title>Genomic-based taxomic classification of the family Erythrobacteraceae.</title>
        <authorList>
            <person name="Xu L."/>
        </authorList>
    </citation>
    <scope>NUCLEOTIDE SEQUENCE [LARGE SCALE GENOMIC DNA]</scope>
    <source>
        <strain evidence="2 3">DSM 18604</strain>
    </source>
</reference>
<dbReference type="Gene3D" id="3.30.110.170">
    <property type="entry name" value="Protein of unknown function (DUF541), domain 1"/>
    <property type="match status" value="1"/>
</dbReference>
<dbReference type="Pfam" id="PF04402">
    <property type="entry name" value="SIMPL"/>
    <property type="match status" value="1"/>
</dbReference>
<proteinExistence type="predicted"/>
<evidence type="ECO:0000313" key="2">
    <source>
        <dbReference type="EMBL" id="MXP24595.1"/>
    </source>
</evidence>
<dbReference type="OrthoDB" id="9813144at2"/>
<dbReference type="RefSeq" id="WP_160737818.1">
    <property type="nucleotide sequence ID" value="NZ_WTYQ01000001.1"/>
</dbReference>
<organism evidence="2 3">
    <name type="scientific">Altericroceibacterium indicum</name>
    <dbReference type="NCBI Taxonomy" id="374177"/>
    <lineage>
        <taxon>Bacteria</taxon>
        <taxon>Pseudomonadati</taxon>
        <taxon>Pseudomonadota</taxon>
        <taxon>Alphaproteobacteria</taxon>
        <taxon>Sphingomonadales</taxon>
        <taxon>Erythrobacteraceae</taxon>
        <taxon>Altericroceibacterium</taxon>
    </lineage>
</organism>
<name>A0A845A717_9SPHN</name>
<gene>
    <name evidence="2" type="ORF">GRI39_00840</name>
</gene>
<dbReference type="AlphaFoldDB" id="A0A845A717"/>
<protein>
    <submittedName>
        <fullName evidence="2">DUF541 domain-containing protein</fullName>
    </submittedName>
</protein>